<dbReference type="Pfam" id="PF09660">
    <property type="entry name" value="DUF2397"/>
    <property type="match status" value="2"/>
</dbReference>
<comment type="caution">
    <text evidence="1">The sequence shown here is derived from an EMBL/GenBank/DDBJ whole genome shotgun (WGS) entry which is preliminary data.</text>
</comment>
<evidence type="ECO:0000313" key="2">
    <source>
        <dbReference type="Proteomes" id="UP001165079"/>
    </source>
</evidence>
<gene>
    <name evidence="1" type="ORF">Afil01_37160</name>
</gene>
<dbReference type="AlphaFoldDB" id="A0A9W6SN46"/>
<evidence type="ECO:0000313" key="1">
    <source>
        <dbReference type="EMBL" id="GLZ78909.1"/>
    </source>
</evidence>
<name>A0A9W6SN46_9ACTN</name>
<accession>A0A9W6SN46</accession>
<reference evidence="1" key="1">
    <citation type="submission" date="2023-03" db="EMBL/GenBank/DDBJ databases">
        <title>Actinorhabdospora filicis NBRC 111898.</title>
        <authorList>
            <person name="Ichikawa N."/>
            <person name="Sato H."/>
            <person name="Tonouchi N."/>
        </authorList>
    </citation>
    <scope>NUCLEOTIDE SEQUENCE</scope>
    <source>
        <strain evidence="1">NBRC 111898</strain>
    </source>
</reference>
<dbReference type="EMBL" id="BSTX01000002">
    <property type="protein sequence ID" value="GLZ78909.1"/>
    <property type="molecule type" value="Genomic_DNA"/>
</dbReference>
<proteinExistence type="predicted"/>
<dbReference type="Proteomes" id="UP001165079">
    <property type="component" value="Unassembled WGS sequence"/>
</dbReference>
<dbReference type="InterPro" id="IPR013493">
    <property type="entry name" value="CHP02677"/>
</dbReference>
<sequence>MLGASPVTASGTGSPASPTGLAHLLVPDSGSYQAVLGALDGDRELRLTATEVASATGGDPDGARARLERLVAWGNVTRTDEADSLVAYRAGTVRYGLTDLGRRILRAVSATSVEVAAATAPDPPSRWLAELAGRVDAAGDEEAARLYAAAIGVPSPEPTAAEGPPPPALDLAAAREAVLERDGRAGRELARASGELREAAADLARRRLSRGAFRLLTDLLGRALAQAAPDGDAYVADAPTGLELQLLRAPGVRTPLYGEDGVITLDGFKVRVAPLDGRS</sequence>
<keyword evidence="2" id="KW-1185">Reference proteome</keyword>
<protein>
    <submittedName>
        <fullName evidence="1">Uncharacterized protein</fullName>
    </submittedName>
</protein>
<organism evidence="1 2">
    <name type="scientific">Actinorhabdospora filicis</name>
    <dbReference type="NCBI Taxonomy" id="1785913"/>
    <lineage>
        <taxon>Bacteria</taxon>
        <taxon>Bacillati</taxon>
        <taxon>Actinomycetota</taxon>
        <taxon>Actinomycetes</taxon>
        <taxon>Micromonosporales</taxon>
        <taxon>Micromonosporaceae</taxon>
        <taxon>Actinorhabdospora</taxon>
    </lineage>
</organism>